<dbReference type="InterPro" id="IPR012341">
    <property type="entry name" value="6hp_glycosidase-like_sf"/>
</dbReference>
<organism evidence="3 4">
    <name type="scientific">Qingrenia yutianensis</name>
    <dbReference type="NCBI Taxonomy" id="2763676"/>
    <lineage>
        <taxon>Bacteria</taxon>
        <taxon>Bacillati</taxon>
        <taxon>Bacillota</taxon>
        <taxon>Clostridia</taxon>
        <taxon>Eubacteriales</taxon>
        <taxon>Oscillospiraceae</taxon>
        <taxon>Qingrenia</taxon>
    </lineage>
</organism>
<gene>
    <name evidence="3" type="ORF">H8706_03570</name>
</gene>
<comment type="caution">
    <text evidence="3">The sequence shown here is derived from an EMBL/GenBank/DDBJ whole genome shotgun (WGS) entry which is preliminary data.</text>
</comment>
<dbReference type="InterPro" id="IPR018232">
    <property type="entry name" value="Glyco_hydro_37_CS"/>
</dbReference>
<dbReference type="PRINTS" id="PR00744">
    <property type="entry name" value="GLHYDRLASE37"/>
</dbReference>
<dbReference type="Gene3D" id="1.50.10.10">
    <property type="match status" value="1"/>
</dbReference>
<reference evidence="3" key="1">
    <citation type="submission" date="2020-08" db="EMBL/GenBank/DDBJ databases">
        <title>Genome public.</title>
        <authorList>
            <person name="Liu C."/>
            <person name="Sun Q."/>
        </authorList>
    </citation>
    <scope>NUCLEOTIDE SEQUENCE</scope>
    <source>
        <strain evidence="3">NSJ-50</strain>
    </source>
</reference>
<dbReference type="EMBL" id="JACRTE010000003">
    <property type="protein sequence ID" value="MBC8595948.1"/>
    <property type="molecule type" value="Genomic_DNA"/>
</dbReference>
<sequence>MTSDSVKEYIRENFKKCVRFSPDDDGTLIGLPYPYIVPSPDGHFQEMYYWDTFFTCKGLYLSGYADIAKNCTDDMLYLVEKYGFMPNGNRTYYLGQSQPPFLSMMVRDVYEKYGDTNWLKKAYETLKKEYNFWQTKRITPAGLNRFGVNMEYIDDCEKHYNSICKRLNFKVECKSYEEFAKNFLSDCESGWDFNPRCNMKQSEYVFADLNSNLYIYEKNFEHFANVLKMSEEKNAWREKAEKRKNLMNKILWNKTAYYDFNFVQNSFSQVFSAASFYPLWAKIADGERARLTVERLSEIEFEHGISACAKNVSPCVYQWDYPNGWAPLNYIVICALDNYGYKSDAVRIAQKYTSAVEKLFEKTGTLWEKYNVLTGDTDTKSDYESRVMLGWTAGVYLFAEKYLRG</sequence>
<accession>A0A926ITQ6</accession>
<keyword evidence="1" id="KW-0378">Hydrolase</keyword>
<proteinExistence type="predicted"/>
<evidence type="ECO:0000256" key="1">
    <source>
        <dbReference type="ARBA" id="ARBA00022801"/>
    </source>
</evidence>
<evidence type="ECO:0000256" key="2">
    <source>
        <dbReference type="ARBA" id="ARBA00023295"/>
    </source>
</evidence>
<dbReference type="Pfam" id="PF01204">
    <property type="entry name" value="Trehalase"/>
    <property type="match status" value="1"/>
</dbReference>
<dbReference type="GO" id="GO:0005993">
    <property type="term" value="P:trehalose catabolic process"/>
    <property type="evidence" value="ECO:0007669"/>
    <property type="project" value="TreeGrafter"/>
</dbReference>
<dbReference type="GO" id="GO:0004555">
    <property type="term" value="F:alpha,alpha-trehalase activity"/>
    <property type="evidence" value="ECO:0007669"/>
    <property type="project" value="InterPro"/>
</dbReference>
<dbReference type="SUPFAM" id="SSF48208">
    <property type="entry name" value="Six-hairpin glycosidases"/>
    <property type="match status" value="1"/>
</dbReference>
<name>A0A926ITQ6_9FIRM</name>
<keyword evidence="2" id="KW-0326">Glycosidase</keyword>
<dbReference type="PANTHER" id="PTHR23403">
    <property type="entry name" value="TREHALASE"/>
    <property type="match status" value="1"/>
</dbReference>
<dbReference type="Proteomes" id="UP000647416">
    <property type="component" value="Unassembled WGS sequence"/>
</dbReference>
<dbReference type="AlphaFoldDB" id="A0A926ITQ6"/>
<dbReference type="RefSeq" id="WP_262431527.1">
    <property type="nucleotide sequence ID" value="NZ_JACRTE010000003.1"/>
</dbReference>
<protein>
    <submittedName>
        <fullName evidence="3">Alpha,alpha-trehalase</fullName>
    </submittedName>
</protein>
<dbReference type="PROSITE" id="PS00928">
    <property type="entry name" value="TREHALASE_2"/>
    <property type="match status" value="1"/>
</dbReference>
<keyword evidence="4" id="KW-1185">Reference proteome</keyword>
<dbReference type="PANTHER" id="PTHR23403:SF6">
    <property type="entry name" value="CYTOSOLIC NEUTRAL TREHALASE-RELATED"/>
    <property type="match status" value="1"/>
</dbReference>
<dbReference type="InterPro" id="IPR001661">
    <property type="entry name" value="Glyco_hydro_37"/>
</dbReference>
<evidence type="ECO:0000313" key="3">
    <source>
        <dbReference type="EMBL" id="MBC8595948.1"/>
    </source>
</evidence>
<dbReference type="InterPro" id="IPR008928">
    <property type="entry name" value="6-hairpin_glycosidase_sf"/>
</dbReference>
<evidence type="ECO:0000313" key="4">
    <source>
        <dbReference type="Proteomes" id="UP000647416"/>
    </source>
</evidence>